<reference evidence="1" key="1">
    <citation type="submission" date="2022-06" db="EMBL/GenBank/DDBJ databases">
        <title>Complete genome sequence of Streptomyces nigrescens HEK616.</title>
        <authorList>
            <person name="Asamizu S."/>
            <person name="Onaka H."/>
        </authorList>
    </citation>
    <scope>NUCLEOTIDE SEQUENCE</scope>
    <source>
        <strain evidence="1">HEK616</strain>
    </source>
</reference>
<dbReference type="Proteomes" id="UP001059597">
    <property type="component" value="Chromosome"/>
</dbReference>
<evidence type="ECO:0000313" key="2">
    <source>
        <dbReference type="Proteomes" id="UP001059597"/>
    </source>
</evidence>
<gene>
    <name evidence="1" type="ORF">HEK616_67680</name>
</gene>
<accession>A0ABM8A3N6</accession>
<protein>
    <submittedName>
        <fullName evidence="1">Uncharacterized protein</fullName>
    </submittedName>
</protein>
<name>A0ABM8A3N6_STRNI</name>
<organism evidence="1 2">
    <name type="scientific">Streptomyces nigrescens</name>
    <dbReference type="NCBI Taxonomy" id="1920"/>
    <lineage>
        <taxon>Bacteria</taxon>
        <taxon>Bacillati</taxon>
        <taxon>Actinomycetota</taxon>
        <taxon>Actinomycetes</taxon>
        <taxon>Kitasatosporales</taxon>
        <taxon>Streptomycetaceae</taxon>
        <taxon>Streptomyces</taxon>
    </lineage>
</organism>
<keyword evidence="2" id="KW-1185">Reference proteome</keyword>
<dbReference type="EMBL" id="AP026073">
    <property type="protein sequence ID" value="BDM73281.1"/>
    <property type="molecule type" value="Genomic_DNA"/>
</dbReference>
<sequence length="76" mass="7620">MQPITASSCTIGGCPPPLRSWNSTLAPSHAGAYGGMSVSWSVGSDRLSDLPHPPAGRTGPTGFIAAIKDGEVGRGA</sequence>
<proteinExistence type="predicted"/>
<evidence type="ECO:0000313" key="1">
    <source>
        <dbReference type="EMBL" id="BDM73281.1"/>
    </source>
</evidence>